<proteinExistence type="predicted"/>
<dbReference type="EMBL" id="JBHUJB010000015">
    <property type="protein sequence ID" value="MFD2157898.1"/>
    <property type="molecule type" value="Genomic_DNA"/>
</dbReference>
<name>A0ABW4Z7L2_9BACT</name>
<evidence type="ECO:0000313" key="2">
    <source>
        <dbReference type="EMBL" id="MFD2157898.1"/>
    </source>
</evidence>
<accession>A0ABW4Z7L2</accession>
<evidence type="ECO:0000313" key="3">
    <source>
        <dbReference type="Proteomes" id="UP001597389"/>
    </source>
</evidence>
<keyword evidence="3" id="KW-1185">Reference proteome</keyword>
<comment type="caution">
    <text evidence="2">The sequence shown here is derived from an EMBL/GenBank/DDBJ whole genome shotgun (WGS) entry which is preliminary data.</text>
</comment>
<keyword evidence="1" id="KW-0732">Signal</keyword>
<dbReference type="Proteomes" id="UP001597389">
    <property type="component" value="Unassembled WGS sequence"/>
</dbReference>
<protein>
    <submittedName>
        <fullName evidence="2">Uncharacterized protein</fullName>
    </submittedName>
</protein>
<sequence>MKPLLLTLGVLLPLSTLSMADDKTAPLNVTIDTPTPAWALKVLSIHQKDKTLIVICEATSREGIFPSVMATASATAKIPNELAELKREIYVLGQSWNYNKGYTPITADRIPTLTKDSTEIWAAPKKWSADDLIGLSPEDAIALAKKHKTPARVVEIDGKPQPVTLDIRPGRLNLSVTNNKVTKVAIEGQPAAPKKWSANDLIGLSPEDAIALAKKHKTPARVVEIDGKPQPVTLDIRPGRLNLSVTDNKVTKVAIEGQPAAPKKWSANDLIGLSPEDAIALAKKHKTPARVVEIDGKPQPVTLDIRPGRLNLSVTDNKVTKVAIEGQPNAPKKWSADDLIGLSPEDAIALAKKHKTPARVVETDGKPQPVTLDIRPGRLNLSVTNNKVTKVAIEGQPAAPKKWSAYDLIGLSPEDAIALAKKHKTPARVVEIDGAPQVVTEDFRPGRLNLSVTNNKVTKVKAE</sequence>
<feature type="chain" id="PRO_5045379681" evidence="1">
    <location>
        <begin position="21"/>
        <end position="463"/>
    </location>
</feature>
<evidence type="ECO:0000256" key="1">
    <source>
        <dbReference type="SAM" id="SignalP"/>
    </source>
</evidence>
<reference evidence="3" key="1">
    <citation type="journal article" date="2019" name="Int. J. Syst. Evol. Microbiol.">
        <title>The Global Catalogue of Microorganisms (GCM) 10K type strain sequencing project: providing services to taxonomists for standard genome sequencing and annotation.</title>
        <authorList>
            <consortium name="The Broad Institute Genomics Platform"/>
            <consortium name="The Broad Institute Genome Sequencing Center for Infectious Disease"/>
            <person name="Wu L."/>
            <person name="Ma J."/>
        </authorList>
    </citation>
    <scope>NUCLEOTIDE SEQUENCE [LARGE SCALE GENOMIC DNA]</scope>
    <source>
        <strain evidence="3">CCUG 57942</strain>
    </source>
</reference>
<dbReference type="Gene3D" id="3.30.10.10">
    <property type="entry name" value="Trypsin Inhibitor V, subunit A"/>
    <property type="match status" value="3"/>
</dbReference>
<organism evidence="2 3">
    <name type="scientific">Rubritalea tangerina</name>
    <dbReference type="NCBI Taxonomy" id="430798"/>
    <lineage>
        <taxon>Bacteria</taxon>
        <taxon>Pseudomonadati</taxon>
        <taxon>Verrucomicrobiota</taxon>
        <taxon>Verrucomicrobiia</taxon>
        <taxon>Verrucomicrobiales</taxon>
        <taxon>Rubritaleaceae</taxon>
        <taxon>Rubritalea</taxon>
    </lineage>
</organism>
<gene>
    <name evidence="2" type="ORF">ACFSW8_03180</name>
</gene>
<dbReference type="RefSeq" id="WP_377090107.1">
    <property type="nucleotide sequence ID" value="NZ_JBHSJL010000014.1"/>
</dbReference>
<feature type="signal peptide" evidence="1">
    <location>
        <begin position="1"/>
        <end position="20"/>
    </location>
</feature>